<accession>A0ABR3MY14</accession>
<evidence type="ECO:0000256" key="9">
    <source>
        <dbReference type="ARBA" id="ARBA00048679"/>
    </source>
</evidence>
<evidence type="ECO:0000256" key="7">
    <source>
        <dbReference type="ARBA" id="ARBA00022840"/>
    </source>
</evidence>
<feature type="region of interest" description="Disordered" evidence="10">
    <location>
        <begin position="88"/>
        <end position="118"/>
    </location>
</feature>
<evidence type="ECO:0000259" key="11">
    <source>
        <dbReference type="PROSITE" id="PS50011"/>
    </source>
</evidence>
<dbReference type="PROSITE" id="PS00108">
    <property type="entry name" value="PROTEIN_KINASE_ST"/>
    <property type="match status" value="1"/>
</dbReference>
<evidence type="ECO:0000256" key="8">
    <source>
        <dbReference type="ARBA" id="ARBA00047899"/>
    </source>
</evidence>
<keyword evidence="13" id="KW-1185">Reference proteome</keyword>
<evidence type="ECO:0000256" key="10">
    <source>
        <dbReference type="SAM" id="MobiDB-lite"/>
    </source>
</evidence>
<dbReference type="Pfam" id="PF00069">
    <property type="entry name" value="Pkinase"/>
    <property type="match status" value="1"/>
</dbReference>
<dbReference type="SUPFAM" id="SSF56112">
    <property type="entry name" value="Protein kinase-like (PK-like)"/>
    <property type="match status" value="1"/>
</dbReference>
<feature type="compositionally biased region" description="Basic and acidic residues" evidence="10">
    <location>
        <begin position="1"/>
        <end position="16"/>
    </location>
</feature>
<evidence type="ECO:0000313" key="12">
    <source>
        <dbReference type="EMBL" id="KAL1269537.1"/>
    </source>
</evidence>
<dbReference type="EC" id="2.7.11.1" evidence="2"/>
<keyword evidence="5" id="KW-0547">Nucleotide-binding</keyword>
<keyword evidence="3" id="KW-0723">Serine/threonine-protein kinase</keyword>
<reference evidence="12 13" key="1">
    <citation type="submission" date="2023-09" db="EMBL/GenBank/DDBJ databases">
        <authorList>
            <person name="Wang M."/>
        </authorList>
    </citation>
    <scope>NUCLEOTIDE SEQUENCE [LARGE SCALE GENOMIC DNA]</scope>
    <source>
        <strain evidence="12">GT-2023</strain>
        <tissue evidence="12">Liver</tissue>
    </source>
</reference>
<evidence type="ECO:0000256" key="1">
    <source>
        <dbReference type="ARBA" id="ARBA00005505"/>
    </source>
</evidence>
<dbReference type="Gene3D" id="3.30.200.20">
    <property type="entry name" value="Phosphorylase Kinase, domain 1"/>
    <property type="match status" value="1"/>
</dbReference>
<proteinExistence type="inferred from homology"/>
<dbReference type="PROSITE" id="PS50011">
    <property type="entry name" value="PROTEIN_KINASE_DOM"/>
    <property type="match status" value="1"/>
</dbReference>
<evidence type="ECO:0000313" key="13">
    <source>
        <dbReference type="Proteomes" id="UP001558613"/>
    </source>
</evidence>
<dbReference type="InterPro" id="IPR000719">
    <property type="entry name" value="Prot_kinase_dom"/>
</dbReference>
<comment type="catalytic activity">
    <reaction evidence="9">
        <text>L-seryl-[protein] + ATP = O-phospho-L-seryl-[protein] + ADP + H(+)</text>
        <dbReference type="Rhea" id="RHEA:17989"/>
        <dbReference type="Rhea" id="RHEA-COMP:9863"/>
        <dbReference type="Rhea" id="RHEA-COMP:11604"/>
        <dbReference type="ChEBI" id="CHEBI:15378"/>
        <dbReference type="ChEBI" id="CHEBI:29999"/>
        <dbReference type="ChEBI" id="CHEBI:30616"/>
        <dbReference type="ChEBI" id="CHEBI:83421"/>
        <dbReference type="ChEBI" id="CHEBI:456216"/>
        <dbReference type="EC" id="2.7.11.1"/>
    </reaction>
</comment>
<sequence length="498" mass="56120">MGQRSSRREKDERGVECVDGVNPRTTLTPTDHTAELHPRPDETPVGIGEGGGQQRKEKGGDKTKKKRQKKRRFRRFASFFCCLSRPKSTKAEGEQVEQSEEDQGTDGTPPRSCTDDQTPLQDIVCSVDNDCQEAPSSALEVPPTAEDQQMEGVLPQDQWVQSVHQQIEGRNELYLSLPDHPSPVPAEVALTVMANQGPRCRHIIELLDWQDEPDHYIMVLERPSPCMDMHDFWEQRGDLFSEVLVRHFMQQVIEAAVVCCSRGVFHRDIKMANLLVNTETMEVKLIDFGVGELLKSSPCIFFSGTANYCPPEYFAKGEYHGKQATVWSLGVLLFTMMANCYPYSSDIKLMDADVYTEPGFSDECCRFIRGCLKSNPEQRVHLEEMLSHDWFKVPDSKVGPRGPSHWSSKGSCHGQRGPKETRTAPEINPKPLLLQDLLRSVSIRCKTSQRIRTFNRVTLMPIMSNTKVPLMMGKSATQPELVSKAASVPELLSQPPWS</sequence>
<protein>
    <recommendedName>
        <fullName evidence="2">non-specific serine/threonine protein kinase</fullName>
        <ecNumber evidence="2">2.7.11.1</ecNumber>
    </recommendedName>
</protein>
<dbReference type="SMART" id="SM00220">
    <property type="entry name" value="S_TKc"/>
    <property type="match status" value="1"/>
</dbReference>
<keyword evidence="6" id="KW-0418">Kinase</keyword>
<dbReference type="PANTHER" id="PTHR22984:SF11">
    <property type="entry name" value="AURORA KINASE-RELATED"/>
    <property type="match status" value="1"/>
</dbReference>
<gene>
    <name evidence="12" type="ORF">QQF64_031826</name>
</gene>
<evidence type="ECO:0000256" key="2">
    <source>
        <dbReference type="ARBA" id="ARBA00012513"/>
    </source>
</evidence>
<keyword evidence="4" id="KW-0808">Transferase</keyword>
<dbReference type="EMBL" id="JAYMGO010000008">
    <property type="protein sequence ID" value="KAL1269537.1"/>
    <property type="molecule type" value="Genomic_DNA"/>
</dbReference>
<feature type="region of interest" description="Disordered" evidence="10">
    <location>
        <begin position="400"/>
        <end position="426"/>
    </location>
</feature>
<feature type="compositionally biased region" description="Basic and acidic residues" evidence="10">
    <location>
        <begin position="32"/>
        <end position="42"/>
    </location>
</feature>
<feature type="compositionally biased region" description="Basic residues" evidence="10">
    <location>
        <begin position="63"/>
        <end position="72"/>
    </location>
</feature>
<keyword evidence="7" id="KW-0067">ATP-binding</keyword>
<feature type="domain" description="Protein kinase" evidence="11">
    <location>
        <begin position="128"/>
        <end position="391"/>
    </location>
</feature>
<feature type="compositionally biased region" description="Acidic residues" evidence="10">
    <location>
        <begin position="94"/>
        <end position="104"/>
    </location>
</feature>
<dbReference type="PANTHER" id="PTHR22984">
    <property type="entry name" value="SERINE/THREONINE-PROTEIN KINASE PIM"/>
    <property type="match status" value="1"/>
</dbReference>
<evidence type="ECO:0000256" key="6">
    <source>
        <dbReference type="ARBA" id="ARBA00022777"/>
    </source>
</evidence>
<name>A0ABR3MY14_9TELE</name>
<dbReference type="InterPro" id="IPR051138">
    <property type="entry name" value="PIM_Ser/Thr_kinase"/>
</dbReference>
<organism evidence="12 13">
    <name type="scientific">Cirrhinus molitorella</name>
    <name type="common">mud carp</name>
    <dbReference type="NCBI Taxonomy" id="172907"/>
    <lineage>
        <taxon>Eukaryota</taxon>
        <taxon>Metazoa</taxon>
        <taxon>Chordata</taxon>
        <taxon>Craniata</taxon>
        <taxon>Vertebrata</taxon>
        <taxon>Euteleostomi</taxon>
        <taxon>Actinopterygii</taxon>
        <taxon>Neopterygii</taxon>
        <taxon>Teleostei</taxon>
        <taxon>Ostariophysi</taxon>
        <taxon>Cypriniformes</taxon>
        <taxon>Cyprinidae</taxon>
        <taxon>Labeoninae</taxon>
        <taxon>Labeonini</taxon>
        <taxon>Cirrhinus</taxon>
    </lineage>
</organism>
<dbReference type="Proteomes" id="UP001558613">
    <property type="component" value="Unassembled WGS sequence"/>
</dbReference>
<dbReference type="Gene3D" id="1.10.510.10">
    <property type="entry name" value="Transferase(Phosphotransferase) domain 1"/>
    <property type="match status" value="1"/>
</dbReference>
<dbReference type="InterPro" id="IPR008271">
    <property type="entry name" value="Ser/Thr_kinase_AS"/>
</dbReference>
<comment type="caution">
    <text evidence="12">The sequence shown here is derived from an EMBL/GenBank/DDBJ whole genome shotgun (WGS) entry which is preliminary data.</text>
</comment>
<evidence type="ECO:0000256" key="3">
    <source>
        <dbReference type="ARBA" id="ARBA00022527"/>
    </source>
</evidence>
<comment type="catalytic activity">
    <reaction evidence="8">
        <text>L-threonyl-[protein] + ATP = O-phospho-L-threonyl-[protein] + ADP + H(+)</text>
        <dbReference type="Rhea" id="RHEA:46608"/>
        <dbReference type="Rhea" id="RHEA-COMP:11060"/>
        <dbReference type="Rhea" id="RHEA-COMP:11605"/>
        <dbReference type="ChEBI" id="CHEBI:15378"/>
        <dbReference type="ChEBI" id="CHEBI:30013"/>
        <dbReference type="ChEBI" id="CHEBI:30616"/>
        <dbReference type="ChEBI" id="CHEBI:61977"/>
        <dbReference type="ChEBI" id="CHEBI:456216"/>
        <dbReference type="EC" id="2.7.11.1"/>
    </reaction>
</comment>
<evidence type="ECO:0000256" key="4">
    <source>
        <dbReference type="ARBA" id="ARBA00022679"/>
    </source>
</evidence>
<evidence type="ECO:0000256" key="5">
    <source>
        <dbReference type="ARBA" id="ARBA00022741"/>
    </source>
</evidence>
<comment type="similarity">
    <text evidence="1">Belongs to the protein kinase superfamily. CAMK Ser/Thr protein kinase family. PIM subfamily.</text>
</comment>
<dbReference type="InterPro" id="IPR011009">
    <property type="entry name" value="Kinase-like_dom_sf"/>
</dbReference>
<feature type="region of interest" description="Disordered" evidence="10">
    <location>
        <begin position="1"/>
        <end position="72"/>
    </location>
</feature>